<sequence length="86" mass="9619">MGWCQSARLQVLNFSALLGTVSEISKGSYHPRKQPQYLFGARSRNGSSKYVGTTGSGRRALRHFRPRLYGITGALIVLRFVLYEPS</sequence>
<evidence type="ECO:0000256" key="1">
    <source>
        <dbReference type="SAM" id="Phobius"/>
    </source>
</evidence>
<proteinExistence type="predicted"/>
<keyword evidence="1" id="KW-0472">Membrane</keyword>
<reference evidence="3" key="1">
    <citation type="submission" date="2022-03" db="EMBL/GenBank/DDBJ databases">
        <authorList>
            <person name="Martin H S."/>
        </authorList>
    </citation>
    <scope>NUCLEOTIDE SEQUENCE</scope>
</reference>
<feature type="transmembrane region" description="Helical" evidence="1">
    <location>
        <begin position="66"/>
        <end position="83"/>
    </location>
</feature>
<name>A0ABN8IVX0_9NEOP</name>
<evidence type="ECO:0000313" key="4">
    <source>
        <dbReference type="Proteomes" id="UP000837857"/>
    </source>
</evidence>
<keyword evidence="4" id="KW-1185">Reference proteome</keyword>
<protein>
    <recommendedName>
        <fullName evidence="5">Ribosomal protein L2</fullName>
    </recommendedName>
</protein>
<keyword evidence="2" id="KW-0732">Signal</keyword>
<evidence type="ECO:0008006" key="5">
    <source>
        <dbReference type="Google" id="ProtNLM"/>
    </source>
</evidence>
<evidence type="ECO:0000313" key="3">
    <source>
        <dbReference type="EMBL" id="CAH2064793.1"/>
    </source>
</evidence>
<evidence type="ECO:0000256" key="2">
    <source>
        <dbReference type="SAM" id="SignalP"/>
    </source>
</evidence>
<keyword evidence="1" id="KW-1133">Transmembrane helix</keyword>
<feature type="chain" id="PRO_5047241683" description="Ribosomal protein L2" evidence="2">
    <location>
        <begin position="24"/>
        <end position="86"/>
    </location>
</feature>
<feature type="non-terminal residue" evidence="3">
    <location>
        <position position="86"/>
    </location>
</feature>
<dbReference type="EMBL" id="OW152842">
    <property type="protein sequence ID" value="CAH2064793.1"/>
    <property type="molecule type" value="Genomic_DNA"/>
</dbReference>
<keyword evidence="1" id="KW-0812">Transmembrane</keyword>
<organism evidence="3 4">
    <name type="scientific">Iphiclides podalirius</name>
    <name type="common">scarce swallowtail</name>
    <dbReference type="NCBI Taxonomy" id="110791"/>
    <lineage>
        <taxon>Eukaryota</taxon>
        <taxon>Metazoa</taxon>
        <taxon>Ecdysozoa</taxon>
        <taxon>Arthropoda</taxon>
        <taxon>Hexapoda</taxon>
        <taxon>Insecta</taxon>
        <taxon>Pterygota</taxon>
        <taxon>Neoptera</taxon>
        <taxon>Endopterygota</taxon>
        <taxon>Lepidoptera</taxon>
        <taxon>Glossata</taxon>
        <taxon>Ditrysia</taxon>
        <taxon>Papilionoidea</taxon>
        <taxon>Papilionidae</taxon>
        <taxon>Papilioninae</taxon>
        <taxon>Iphiclides</taxon>
    </lineage>
</organism>
<dbReference type="Proteomes" id="UP000837857">
    <property type="component" value="Chromosome 30"/>
</dbReference>
<feature type="signal peptide" evidence="2">
    <location>
        <begin position="1"/>
        <end position="23"/>
    </location>
</feature>
<gene>
    <name evidence="3" type="ORF">IPOD504_LOCUS12901</name>
</gene>
<accession>A0ABN8IVX0</accession>